<dbReference type="PANTHER" id="PTHR38040">
    <property type="entry name" value="UBIQUINONE BIOSYNTHESIS ACCESSORY FACTOR UBIK"/>
    <property type="match status" value="1"/>
</dbReference>
<proteinExistence type="inferred from homology"/>
<evidence type="ECO:0000313" key="4">
    <source>
        <dbReference type="Proteomes" id="UP000294546"/>
    </source>
</evidence>
<protein>
    <recommendedName>
        <fullName evidence="1">Ubiquinone biosynthesis accessory factor UbiK</fullName>
    </recommendedName>
</protein>
<dbReference type="RefSeq" id="WP_132294143.1">
    <property type="nucleotide sequence ID" value="NZ_SMFU01000009.1"/>
</dbReference>
<evidence type="ECO:0000256" key="1">
    <source>
        <dbReference type="HAMAP-Rule" id="MF_02216"/>
    </source>
</evidence>
<comment type="caution">
    <text evidence="3">The sequence shown here is derived from an EMBL/GenBank/DDBJ whole genome shotgun (WGS) entry which is preliminary data.</text>
</comment>
<dbReference type="PANTHER" id="PTHR38040:SF1">
    <property type="entry name" value="UBIQUINONE BIOSYNTHESIS ACCESSORY FACTOR UBIK"/>
    <property type="match status" value="1"/>
</dbReference>
<comment type="subcellular location">
    <subcellularLocation>
        <location evidence="1">Cytoplasm</location>
    </subcellularLocation>
</comment>
<dbReference type="GO" id="GO:0006744">
    <property type="term" value="P:ubiquinone biosynthetic process"/>
    <property type="evidence" value="ECO:0007669"/>
    <property type="project" value="UniProtKB-UniRule"/>
</dbReference>
<reference evidence="3 4" key="1">
    <citation type="submission" date="2019-03" db="EMBL/GenBank/DDBJ databases">
        <title>Genomic Encyclopedia of Archaeal and Bacterial Type Strains, Phase II (KMG-II): from individual species to whole genera.</title>
        <authorList>
            <person name="Goeker M."/>
        </authorList>
    </citation>
    <scope>NUCLEOTIDE SEQUENCE [LARGE SCALE GENOMIC DNA]</scope>
    <source>
        <strain evidence="3 4">DSM 27697</strain>
    </source>
</reference>
<accession>A0A4R1GGT2</accession>
<dbReference type="OrthoDB" id="5297354at2"/>
<keyword evidence="1" id="KW-0963">Cytoplasm</keyword>
<comment type="function">
    <text evidence="1">Required for efficient ubiquinone (coenzyme Q) biosynthesis. UbiK is probably an accessory factor of Ubi enzymes and facilitates ubiquinone biosynthesis by acting as an assembly factor, a targeting factor, or both.</text>
</comment>
<feature type="region of interest" description="Disordered" evidence="2">
    <location>
        <begin position="76"/>
        <end position="101"/>
    </location>
</feature>
<keyword evidence="4" id="KW-1185">Reference proteome</keyword>
<evidence type="ECO:0000313" key="3">
    <source>
        <dbReference type="EMBL" id="TCK06140.1"/>
    </source>
</evidence>
<comment type="pathway">
    <text evidence="1">Cofactor biosynthesis; ubiquinone biosynthesis.</text>
</comment>
<gene>
    <name evidence="1" type="primary">ubiK</name>
    <name evidence="3" type="ORF">CLV83_3090</name>
</gene>
<dbReference type="Pfam" id="PF04380">
    <property type="entry name" value="BMFP"/>
    <property type="match status" value="1"/>
</dbReference>
<dbReference type="GO" id="GO:0005829">
    <property type="term" value="C:cytosol"/>
    <property type="evidence" value="ECO:0007669"/>
    <property type="project" value="TreeGrafter"/>
</dbReference>
<dbReference type="Proteomes" id="UP000294546">
    <property type="component" value="Unassembled WGS sequence"/>
</dbReference>
<dbReference type="InterPro" id="IPR007475">
    <property type="entry name" value="UbiK"/>
</dbReference>
<feature type="compositionally biased region" description="Low complexity" evidence="2">
    <location>
        <begin position="77"/>
        <end position="95"/>
    </location>
</feature>
<evidence type="ECO:0000256" key="2">
    <source>
        <dbReference type="SAM" id="MobiDB-lite"/>
    </source>
</evidence>
<comment type="similarity">
    <text evidence="1">Belongs to the UbiK family.</text>
</comment>
<dbReference type="EMBL" id="SMFU01000009">
    <property type="protein sequence ID" value="TCK06140.1"/>
    <property type="molecule type" value="Genomic_DNA"/>
</dbReference>
<organism evidence="3 4">
    <name type="scientific">Marinobacterium mangrovicola</name>
    <dbReference type="NCBI Taxonomy" id="1476959"/>
    <lineage>
        <taxon>Bacteria</taxon>
        <taxon>Pseudomonadati</taxon>
        <taxon>Pseudomonadota</taxon>
        <taxon>Gammaproteobacteria</taxon>
        <taxon>Oceanospirillales</taxon>
        <taxon>Oceanospirillaceae</taxon>
        <taxon>Marinobacterium</taxon>
    </lineage>
</organism>
<dbReference type="AlphaFoldDB" id="A0A4R1GGT2"/>
<dbReference type="HAMAP" id="MF_02216">
    <property type="entry name" value="UbiK"/>
    <property type="match status" value="1"/>
</dbReference>
<name>A0A4R1GGT2_9GAMM</name>
<sequence>MHQKLIDSLNAQLGQIFEGARELPGQKELQQQVRTVVQSTFSRLDLVTRDEFDAQSAVLARTRELVEQLEKRLAELEQGASADSSAAGSSEQAGGNDKPAE</sequence>
<dbReference type="UniPathway" id="UPA00232"/>
<keyword evidence="1" id="KW-0831">Ubiquinone biosynthesis</keyword>